<evidence type="ECO:0000256" key="4">
    <source>
        <dbReference type="ARBA" id="ARBA00023004"/>
    </source>
</evidence>
<dbReference type="InParanoid" id="A0A3P8V0L4"/>
<keyword evidence="6" id="KW-1133">Transmembrane helix</keyword>
<dbReference type="GO" id="GO:0005737">
    <property type="term" value="C:cytoplasm"/>
    <property type="evidence" value="ECO:0007669"/>
    <property type="project" value="TreeGrafter"/>
</dbReference>
<dbReference type="Proteomes" id="UP000265120">
    <property type="component" value="Chromosome 7"/>
</dbReference>
<evidence type="ECO:0000313" key="8">
    <source>
        <dbReference type="Proteomes" id="UP000265120"/>
    </source>
</evidence>
<comment type="similarity">
    <text evidence="2">Belongs to the cytochrome P450 family.</text>
</comment>
<organism evidence="7 8">
    <name type="scientific">Cynoglossus semilaevis</name>
    <name type="common">Tongue sole</name>
    <dbReference type="NCBI Taxonomy" id="244447"/>
    <lineage>
        <taxon>Eukaryota</taxon>
        <taxon>Metazoa</taxon>
        <taxon>Chordata</taxon>
        <taxon>Craniata</taxon>
        <taxon>Vertebrata</taxon>
        <taxon>Euteleostomi</taxon>
        <taxon>Actinopterygii</taxon>
        <taxon>Neopterygii</taxon>
        <taxon>Teleostei</taxon>
        <taxon>Neoteleostei</taxon>
        <taxon>Acanthomorphata</taxon>
        <taxon>Carangaria</taxon>
        <taxon>Pleuronectiformes</taxon>
        <taxon>Pleuronectoidei</taxon>
        <taxon>Cynoglossidae</taxon>
        <taxon>Cynoglossinae</taxon>
        <taxon>Cynoglossus</taxon>
    </lineage>
</organism>
<dbReference type="PRINTS" id="PR00385">
    <property type="entry name" value="P450"/>
</dbReference>
<accession>A0A3P8V0L4</accession>
<evidence type="ECO:0000313" key="7">
    <source>
        <dbReference type="Ensembl" id="ENSCSEP00000007639.1"/>
    </source>
</evidence>
<dbReference type="GO" id="GO:0020037">
    <property type="term" value="F:heme binding"/>
    <property type="evidence" value="ECO:0007669"/>
    <property type="project" value="InterPro"/>
</dbReference>
<dbReference type="PANTHER" id="PTHR24300:SF319">
    <property type="entry name" value="CYTOCHROME P450, FAMILY 2, SUBFAMILY AC, POLYPEPTIDE 1"/>
    <property type="match status" value="1"/>
</dbReference>
<dbReference type="PANTHER" id="PTHR24300">
    <property type="entry name" value="CYTOCHROME P450 508A4-RELATED"/>
    <property type="match status" value="1"/>
</dbReference>
<protein>
    <submittedName>
        <fullName evidence="7">Uncharacterized protein</fullName>
    </submittedName>
</protein>
<dbReference type="GeneTree" id="ENSGT00940000162649"/>
<keyword evidence="4 5" id="KW-0408">Iron</keyword>
<dbReference type="STRING" id="244447.ENSCSEP00000007639"/>
<keyword evidence="8" id="KW-1185">Reference proteome</keyword>
<feature type="transmembrane region" description="Helical" evidence="6">
    <location>
        <begin position="149"/>
        <end position="172"/>
    </location>
</feature>
<dbReference type="InterPro" id="IPR002401">
    <property type="entry name" value="Cyt_P450_E_grp-I"/>
</dbReference>
<dbReference type="Ensembl" id="ENSCSET00000007718.1">
    <property type="protein sequence ID" value="ENSCSEP00000007639.1"/>
    <property type="gene ID" value="ENSCSEG00000004924.1"/>
</dbReference>
<keyword evidence="6" id="KW-0472">Membrane</keyword>
<dbReference type="AlphaFoldDB" id="A0A3P8V0L4"/>
<sequence length="175" mass="19987">MLVAGSGQVQLEDRKNLAYVKAVIHETQRLANILKFCSLTCQQGSTVFPLLTSVLYDETEWENPHSFHPAHFLDTEGRFVKRDAFMPFSAGRRSCLVEALARMELFMFFSTLLQNFRFTPEPGVSEEDLDLTASQSPQTMCCTTLKRHALLNSSLSLFFFCVTLTLGFFFFFRLT</sequence>
<reference evidence="7" key="2">
    <citation type="submission" date="2025-08" db="UniProtKB">
        <authorList>
            <consortium name="Ensembl"/>
        </authorList>
    </citation>
    <scope>IDENTIFICATION</scope>
</reference>
<dbReference type="InterPro" id="IPR036396">
    <property type="entry name" value="Cyt_P450_sf"/>
</dbReference>
<proteinExistence type="inferred from homology"/>
<evidence type="ECO:0000256" key="5">
    <source>
        <dbReference type="PIRSR" id="PIRSR602401-1"/>
    </source>
</evidence>
<reference evidence="7" key="3">
    <citation type="submission" date="2025-09" db="UniProtKB">
        <authorList>
            <consortium name="Ensembl"/>
        </authorList>
    </citation>
    <scope>IDENTIFICATION</scope>
</reference>
<dbReference type="GO" id="GO:0016712">
    <property type="term" value="F:oxidoreductase activity, acting on paired donors, with incorporation or reduction of molecular oxygen, reduced flavin or flavoprotein as one donor, and incorporation of one atom of oxygen"/>
    <property type="evidence" value="ECO:0007669"/>
    <property type="project" value="TreeGrafter"/>
</dbReference>
<name>A0A3P8V0L4_CYNSE</name>
<evidence type="ECO:0000256" key="1">
    <source>
        <dbReference type="ARBA" id="ARBA00001971"/>
    </source>
</evidence>
<feature type="binding site" description="axial binding residue" evidence="5">
    <location>
        <position position="95"/>
    </location>
    <ligand>
        <name>heme</name>
        <dbReference type="ChEBI" id="CHEBI:30413"/>
    </ligand>
    <ligandPart>
        <name>Fe</name>
        <dbReference type="ChEBI" id="CHEBI:18248"/>
    </ligandPart>
</feature>
<dbReference type="InterPro" id="IPR050182">
    <property type="entry name" value="Cytochrome_P450_fam2"/>
</dbReference>
<evidence type="ECO:0000256" key="6">
    <source>
        <dbReference type="SAM" id="Phobius"/>
    </source>
</evidence>
<evidence type="ECO:0000256" key="3">
    <source>
        <dbReference type="ARBA" id="ARBA00022723"/>
    </source>
</evidence>
<dbReference type="PRINTS" id="PR00463">
    <property type="entry name" value="EP450I"/>
</dbReference>
<dbReference type="OMA" id="KAVIHET"/>
<keyword evidence="5" id="KW-0349">Heme</keyword>
<dbReference type="GO" id="GO:0005506">
    <property type="term" value="F:iron ion binding"/>
    <property type="evidence" value="ECO:0007669"/>
    <property type="project" value="InterPro"/>
</dbReference>
<keyword evidence="6" id="KW-0812">Transmembrane</keyword>
<comment type="cofactor">
    <cofactor evidence="1 5">
        <name>heme</name>
        <dbReference type="ChEBI" id="CHEBI:30413"/>
    </cofactor>
</comment>
<keyword evidence="3 5" id="KW-0479">Metal-binding</keyword>
<dbReference type="Gene3D" id="1.10.630.10">
    <property type="entry name" value="Cytochrome P450"/>
    <property type="match status" value="1"/>
</dbReference>
<reference evidence="7 8" key="1">
    <citation type="journal article" date="2014" name="Nat. Genet.">
        <title>Whole-genome sequence of a flatfish provides insights into ZW sex chromosome evolution and adaptation to a benthic lifestyle.</title>
        <authorList>
            <person name="Chen S."/>
            <person name="Zhang G."/>
            <person name="Shao C."/>
            <person name="Huang Q."/>
            <person name="Liu G."/>
            <person name="Zhang P."/>
            <person name="Song W."/>
            <person name="An N."/>
            <person name="Chalopin D."/>
            <person name="Volff J.N."/>
            <person name="Hong Y."/>
            <person name="Li Q."/>
            <person name="Sha Z."/>
            <person name="Zhou H."/>
            <person name="Xie M."/>
            <person name="Yu Q."/>
            <person name="Liu Y."/>
            <person name="Xiang H."/>
            <person name="Wang N."/>
            <person name="Wu K."/>
            <person name="Yang C."/>
            <person name="Zhou Q."/>
            <person name="Liao X."/>
            <person name="Yang L."/>
            <person name="Hu Q."/>
            <person name="Zhang J."/>
            <person name="Meng L."/>
            <person name="Jin L."/>
            <person name="Tian Y."/>
            <person name="Lian J."/>
            <person name="Yang J."/>
            <person name="Miao G."/>
            <person name="Liu S."/>
            <person name="Liang Z."/>
            <person name="Yan F."/>
            <person name="Li Y."/>
            <person name="Sun B."/>
            <person name="Zhang H."/>
            <person name="Zhang J."/>
            <person name="Zhu Y."/>
            <person name="Du M."/>
            <person name="Zhao Y."/>
            <person name="Schartl M."/>
            <person name="Tang Q."/>
            <person name="Wang J."/>
        </authorList>
    </citation>
    <scope>NUCLEOTIDE SEQUENCE</scope>
</reference>
<evidence type="ECO:0000256" key="2">
    <source>
        <dbReference type="ARBA" id="ARBA00010617"/>
    </source>
</evidence>
<dbReference type="InterPro" id="IPR001128">
    <property type="entry name" value="Cyt_P450"/>
</dbReference>
<dbReference type="GO" id="GO:0006805">
    <property type="term" value="P:xenobiotic metabolic process"/>
    <property type="evidence" value="ECO:0007669"/>
    <property type="project" value="TreeGrafter"/>
</dbReference>
<dbReference type="GO" id="GO:0006082">
    <property type="term" value="P:organic acid metabolic process"/>
    <property type="evidence" value="ECO:0007669"/>
    <property type="project" value="TreeGrafter"/>
</dbReference>
<dbReference type="SUPFAM" id="SSF48264">
    <property type="entry name" value="Cytochrome P450"/>
    <property type="match status" value="1"/>
</dbReference>
<dbReference type="Pfam" id="PF00067">
    <property type="entry name" value="p450"/>
    <property type="match status" value="1"/>
</dbReference>